<keyword evidence="8" id="KW-1185">Reference proteome</keyword>
<accession>A0ABR1F1J0</accession>
<keyword evidence="2" id="KW-0813">Transport</keyword>
<feature type="transmembrane region" description="Helical" evidence="6">
    <location>
        <begin position="129"/>
        <end position="149"/>
    </location>
</feature>
<feature type="transmembrane region" description="Helical" evidence="6">
    <location>
        <begin position="417"/>
        <end position="437"/>
    </location>
</feature>
<feature type="transmembrane region" description="Helical" evidence="6">
    <location>
        <begin position="326"/>
        <end position="345"/>
    </location>
</feature>
<name>A0ABR1F1J0_9ASCO</name>
<feature type="transmembrane region" description="Helical" evidence="6">
    <location>
        <begin position="100"/>
        <end position="120"/>
    </location>
</feature>
<dbReference type="InterPro" id="IPR036259">
    <property type="entry name" value="MFS_trans_sf"/>
</dbReference>
<evidence type="ECO:0000256" key="1">
    <source>
        <dbReference type="ARBA" id="ARBA00004141"/>
    </source>
</evidence>
<feature type="transmembrane region" description="Helical" evidence="6">
    <location>
        <begin position="386"/>
        <end position="405"/>
    </location>
</feature>
<evidence type="ECO:0000313" key="8">
    <source>
        <dbReference type="Proteomes" id="UP001498771"/>
    </source>
</evidence>
<reference evidence="7 8" key="1">
    <citation type="submission" date="2024-03" db="EMBL/GenBank/DDBJ databases">
        <title>Genome-scale model development and genomic sequencing of the oleaginous clade Lipomyces.</title>
        <authorList>
            <consortium name="Lawrence Berkeley National Laboratory"/>
            <person name="Czajka J.J."/>
            <person name="Han Y."/>
            <person name="Kim J."/>
            <person name="Mondo S.J."/>
            <person name="Hofstad B.A."/>
            <person name="Robles A."/>
            <person name="Haridas S."/>
            <person name="Riley R."/>
            <person name="LaButti K."/>
            <person name="Pangilinan J."/>
            <person name="Andreopoulos W."/>
            <person name="Lipzen A."/>
            <person name="Yan J."/>
            <person name="Wang M."/>
            <person name="Ng V."/>
            <person name="Grigoriev I.V."/>
            <person name="Spatafora J.W."/>
            <person name="Magnuson J.K."/>
            <person name="Baker S.E."/>
            <person name="Pomraning K.R."/>
        </authorList>
    </citation>
    <scope>NUCLEOTIDE SEQUENCE [LARGE SCALE GENOMIC DNA]</scope>
    <source>
        <strain evidence="7 8">Phaff 52-87</strain>
    </source>
</reference>
<dbReference type="PANTHER" id="PTHR43791">
    <property type="entry name" value="PERMEASE-RELATED"/>
    <property type="match status" value="1"/>
</dbReference>
<keyword evidence="5 6" id="KW-0472">Membrane</keyword>
<feature type="transmembrane region" description="Helical" evidence="6">
    <location>
        <begin position="449"/>
        <end position="470"/>
    </location>
</feature>
<gene>
    <name evidence="7" type="ORF">BZA70DRAFT_72793</name>
</gene>
<feature type="transmembrane region" description="Helical" evidence="6">
    <location>
        <begin position="57"/>
        <end position="74"/>
    </location>
</feature>
<dbReference type="Gene3D" id="1.20.1250.20">
    <property type="entry name" value="MFS general substrate transporter like domains"/>
    <property type="match status" value="2"/>
</dbReference>
<dbReference type="RefSeq" id="XP_064766737.1">
    <property type="nucleotide sequence ID" value="XM_064915363.1"/>
</dbReference>
<sequence>MSNPKPELLHLETIGSASTDDVEVQKHAAIDEELRKYVATEAVEIDSKLNRRLLNKINGRILVVMLGTYFLQSLDKNALNFTAIMGIKEDAHLVGQNYSWLHTVIYFGVLAAEYPTAIFVQKVPIAKYLAANVFLWGVVITMTCFGDTFPKLVALRVLLGLFEAVSQPTFLLLSTMWYKREEQPFIVASWYGMNGIQGICGGLIAYGISHINSTVLKTWQILYILLGCVTCCWAVFIGWWMPDSPMRAKCFTEEERMLMVERVRANKTGLQNKKFKKAHLIELIKDPQIWCYLFVEVIIQIPSGGLGSFSTLIIKGIGFDELQTELLSMVNGALQVFFMLSAAYLQRRFEKSVILFMLIYLVPNIVGTIVFLSVPVNDSTRIGLLFAYWTTISFWGMMVLLMSMLARNVAGQTKKSLASATLFLAWAVGNMIGPQVFKSSEAPRYVTGFSVHMGCYGVIYGTLIYLRFYLKKENAKRDALQDEDWRASEANVENAFDDLTDKENPSFRYVY</sequence>
<evidence type="ECO:0000256" key="6">
    <source>
        <dbReference type="SAM" id="Phobius"/>
    </source>
</evidence>
<organism evidence="7 8">
    <name type="scientific">Myxozyma melibiosi</name>
    <dbReference type="NCBI Taxonomy" id="54550"/>
    <lineage>
        <taxon>Eukaryota</taxon>
        <taxon>Fungi</taxon>
        <taxon>Dikarya</taxon>
        <taxon>Ascomycota</taxon>
        <taxon>Saccharomycotina</taxon>
        <taxon>Lipomycetes</taxon>
        <taxon>Lipomycetales</taxon>
        <taxon>Lipomycetaceae</taxon>
        <taxon>Myxozyma</taxon>
    </lineage>
</organism>
<evidence type="ECO:0000256" key="2">
    <source>
        <dbReference type="ARBA" id="ARBA00022448"/>
    </source>
</evidence>
<feature type="transmembrane region" description="Helical" evidence="6">
    <location>
        <begin position="220"/>
        <end position="241"/>
    </location>
</feature>
<feature type="transmembrane region" description="Helical" evidence="6">
    <location>
        <begin position="289"/>
        <end position="314"/>
    </location>
</feature>
<keyword evidence="3 6" id="KW-0812">Transmembrane</keyword>
<evidence type="ECO:0000256" key="4">
    <source>
        <dbReference type="ARBA" id="ARBA00022989"/>
    </source>
</evidence>
<keyword evidence="4 6" id="KW-1133">Transmembrane helix</keyword>
<dbReference type="PANTHER" id="PTHR43791:SF63">
    <property type="entry name" value="HIGH AFFINITY CYSTEINE TRANSPORTER"/>
    <property type="match status" value="1"/>
</dbReference>
<dbReference type="Pfam" id="PF07690">
    <property type="entry name" value="MFS_1"/>
    <property type="match status" value="1"/>
</dbReference>
<feature type="transmembrane region" description="Helical" evidence="6">
    <location>
        <begin position="352"/>
        <end position="374"/>
    </location>
</feature>
<dbReference type="EMBL" id="JBBJBU010000011">
    <property type="protein sequence ID" value="KAK7203704.1"/>
    <property type="molecule type" value="Genomic_DNA"/>
</dbReference>
<dbReference type="SUPFAM" id="SSF103473">
    <property type="entry name" value="MFS general substrate transporter"/>
    <property type="match status" value="1"/>
</dbReference>
<evidence type="ECO:0000256" key="5">
    <source>
        <dbReference type="ARBA" id="ARBA00023136"/>
    </source>
</evidence>
<dbReference type="GeneID" id="90040875"/>
<dbReference type="InterPro" id="IPR011701">
    <property type="entry name" value="MFS"/>
</dbReference>
<evidence type="ECO:0000313" key="7">
    <source>
        <dbReference type="EMBL" id="KAK7203704.1"/>
    </source>
</evidence>
<comment type="subcellular location">
    <subcellularLocation>
        <location evidence="1">Membrane</location>
        <topology evidence="1">Multi-pass membrane protein</topology>
    </subcellularLocation>
</comment>
<proteinExistence type="predicted"/>
<evidence type="ECO:0000256" key="3">
    <source>
        <dbReference type="ARBA" id="ARBA00022692"/>
    </source>
</evidence>
<feature type="transmembrane region" description="Helical" evidence="6">
    <location>
        <begin position="155"/>
        <end position="173"/>
    </location>
</feature>
<comment type="caution">
    <text evidence="7">The sequence shown here is derived from an EMBL/GenBank/DDBJ whole genome shotgun (WGS) entry which is preliminary data.</text>
</comment>
<feature type="transmembrane region" description="Helical" evidence="6">
    <location>
        <begin position="185"/>
        <end position="208"/>
    </location>
</feature>
<protein>
    <submittedName>
        <fullName evidence="7">Major facilitator superfamily domain-containing protein</fullName>
    </submittedName>
</protein>
<dbReference type="Proteomes" id="UP001498771">
    <property type="component" value="Unassembled WGS sequence"/>
</dbReference>